<proteinExistence type="predicted"/>
<evidence type="ECO:0000313" key="3">
    <source>
        <dbReference type="Proteomes" id="UP000177682"/>
    </source>
</evidence>
<dbReference type="Proteomes" id="UP000177682">
    <property type="component" value="Unassembled WGS sequence"/>
</dbReference>
<name>A0A1F5PJ02_9BACT</name>
<feature type="region of interest" description="Disordered" evidence="1">
    <location>
        <begin position="1"/>
        <end position="34"/>
    </location>
</feature>
<evidence type="ECO:0000256" key="1">
    <source>
        <dbReference type="SAM" id="MobiDB-lite"/>
    </source>
</evidence>
<protein>
    <submittedName>
        <fullName evidence="2">Uncharacterized protein</fullName>
    </submittedName>
</protein>
<gene>
    <name evidence="2" type="ORF">A3E29_00485</name>
</gene>
<reference evidence="2 3" key="1">
    <citation type="journal article" date="2016" name="Nat. Commun.">
        <title>Thousands of microbial genomes shed light on interconnected biogeochemical processes in an aquifer system.</title>
        <authorList>
            <person name="Anantharaman K."/>
            <person name="Brown C.T."/>
            <person name="Hug L.A."/>
            <person name="Sharon I."/>
            <person name="Castelle C.J."/>
            <person name="Probst A.J."/>
            <person name="Thomas B.C."/>
            <person name="Singh A."/>
            <person name="Wilkins M.J."/>
            <person name="Karaoz U."/>
            <person name="Brodie E.L."/>
            <person name="Williams K.H."/>
            <person name="Hubbard S.S."/>
            <person name="Banfield J.F."/>
        </authorList>
    </citation>
    <scope>NUCLEOTIDE SEQUENCE [LARGE SCALE GENOMIC DNA]</scope>
</reference>
<accession>A0A1F5PJ02</accession>
<sequence>MPNHEERESQPGRSSRRIEENRGQQVEGFEADGKFPAKVRFEEQIYERGFETPRENMFYTRLKKESHPQQRDILEIDNTGKIFERLVVDDQETIEKRIKGE</sequence>
<organism evidence="2 3">
    <name type="scientific">Candidatus Doudnabacteria bacterium RIFCSPHIGHO2_12_FULL_48_16</name>
    <dbReference type="NCBI Taxonomy" id="1817838"/>
    <lineage>
        <taxon>Bacteria</taxon>
        <taxon>Candidatus Doudnaibacteriota</taxon>
    </lineage>
</organism>
<comment type="caution">
    <text evidence="2">The sequence shown here is derived from an EMBL/GenBank/DDBJ whole genome shotgun (WGS) entry which is preliminary data.</text>
</comment>
<feature type="compositionally biased region" description="Basic and acidic residues" evidence="1">
    <location>
        <begin position="1"/>
        <end position="22"/>
    </location>
</feature>
<dbReference type="EMBL" id="MFEY01000009">
    <property type="protein sequence ID" value="OGE89680.1"/>
    <property type="molecule type" value="Genomic_DNA"/>
</dbReference>
<evidence type="ECO:0000313" key="2">
    <source>
        <dbReference type="EMBL" id="OGE89680.1"/>
    </source>
</evidence>
<dbReference type="AlphaFoldDB" id="A0A1F5PJ02"/>